<reference evidence="1 2" key="1">
    <citation type="submission" date="2006-12" db="EMBL/GenBank/DDBJ databases">
        <title>Complete sequence of Chlorobium phaeobacteroides DSM 266.</title>
        <authorList>
            <consortium name="US DOE Joint Genome Institute"/>
            <person name="Copeland A."/>
            <person name="Lucas S."/>
            <person name="Lapidus A."/>
            <person name="Barry K."/>
            <person name="Detter J.C."/>
            <person name="Glavina del Rio T."/>
            <person name="Hammon N."/>
            <person name="Israni S."/>
            <person name="Pitluck S."/>
            <person name="Goltsman E."/>
            <person name="Schmutz J."/>
            <person name="Larimer F."/>
            <person name="Land M."/>
            <person name="Hauser L."/>
            <person name="Mikhailova N."/>
            <person name="Li T."/>
            <person name="Overmann J."/>
            <person name="Bryant D.A."/>
            <person name="Richardson P."/>
        </authorList>
    </citation>
    <scope>NUCLEOTIDE SEQUENCE [LARGE SCALE GENOMIC DNA]</scope>
    <source>
        <strain evidence="1 2">DSM 266</strain>
    </source>
</reference>
<dbReference type="Proteomes" id="UP000008701">
    <property type="component" value="Chromosome"/>
</dbReference>
<dbReference type="HOGENOM" id="CLU_1522543_0_0_10"/>
<name>A1BFS8_CHLPD</name>
<dbReference type="AlphaFoldDB" id="A1BFS8"/>
<evidence type="ECO:0000313" key="1">
    <source>
        <dbReference type="EMBL" id="ABL65255.1"/>
    </source>
</evidence>
<protein>
    <submittedName>
        <fullName evidence="1">Uncharacterized protein</fullName>
    </submittedName>
</protein>
<organism evidence="1 2">
    <name type="scientific">Chlorobium phaeobacteroides (strain DSM 266 / SMG 266 / 2430)</name>
    <dbReference type="NCBI Taxonomy" id="290317"/>
    <lineage>
        <taxon>Bacteria</taxon>
        <taxon>Pseudomonadati</taxon>
        <taxon>Chlorobiota</taxon>
        <taxon>Chlorobiia</taxon>
        <taxon>Chlorobiales</taxon>
        <taxon>Chlorobiaceae</taxon>
        <taxon>Chlorobium/Pelodictyon group</taxon>
        <taxon>Chlorobium</taxon>
    </lineage>
</organism>
<dbReference type="OrthoDB" id="8859045at2"/>
<proteinExistence type="predicted"/>
<dbReference type="EMBL" id="CP000492">
    <property type="protein sequence ID" value="ABL65255.1"/>
    <property type="molecule type" value="Genomic_DNA"/>
</dbReference>
<dbReference type="KEGG" id="cph:Cpha266_1221"/>
<evidence type="ECO:0000313" key="2">
    <source>
        <dbReference type="Proteomes" id="UP000008701"/>
    </source>
</evidence>
<gene>
    <name evidence="1" type="ordered locus">Cpha266_1221</name>
</gene>
<dbReference type="RefSeq" id="WP_011745079.1">
    <property type="nucleotide sequence ID" value="NC_008639.1"/>
</dbReference>
<sequence>MLEKEGPFGLYMGMNISDVDGEMIEDTGAGACFYSSLSKGHSAFNDYMLLFSKSRGLYRIFANGRSINSDFSGVGFRACFDKMMTSLTVIYGDCFFLDSFKGEYPGNWMELMCDHELHYTVAWEKRFDSCLKHSIRKIMLVSDIESYNSGKYSLIYSFENDNEADSEMQNTDNDIL</sequence>
<accession>A1BFS8</accession>
<keyword evidence="2" id="KW-1185">Reference proteome</keyword>
<dbReference type="STRING" id="290317.Cpha266_1221"/>